<dbReference type="EMBL" id="FNAG01000001">
    <property type="protein sequence ID" value="SDD15980.1"/>
    <property type="molecule type" value="Genomic_DNA"/>
</dbReference>
<dbReference type="InterPro" id="IPR007432">
    <property type="entry name" value="DUF480"/>
</dbReference>
<dbReference type="PANTHER" id="PTHR38768">
    <property type="entry name" value="UPF0502 PROTEIN YCEH"/>
    <property type="match status" value="1"/>
</dbReference>
<accession>A0A1G6SGD4</accession>
<gene>
    <name evidence="3" type="ORF">SAMN04488509_101495</name>
</gene>
<dbReference type="Gene3D" id="1.10.10.10">
    <property type="entry name" value="Winged helix-like DNA-binding domain superfamily/Winged helix DNA-binding domain"/>
    <property type="match status" value="2"/>
</dbReference>
<dbReference type="STRING" id="265719.SAMN04488509_101495"/>
<organism evidence="3 4">
    <name type="scientific">Aquimonas voraii</name>
    <dbReference type="NCBI Taxonomy" id="265719"/>
    <lineage>
        <taxon>Bacteria</taxon>
        <taxon>Pseudomonadati</taxon>
        <taxon>Pseudomonadota</taxon>
        <taxon>Gammaproteobacteria</taxon>
        <taxon>Lysobacterales</taxon>
        <taxon>Lysobacteraceae</taxon>
        <taxon>Aquimonas</taxon>
    </lineage>
</organism>
<keyword evidence="2" id="KW-0175">Coiled coil</keyword>
<sequence>MNEAAESHIHRDSADGAAPPRLLTEIEARILASLFEKAQTTPEQYPLTVNALQLACNQKNNRDPVSQYEQGAIVHALRDLENRGWARQSSEGVRAQRWEHRLDQHLGLTPRKAAVLCTLLLRGPQTLNEIHTRSERLTPFPGVEDVEDTLERLIERAPPLVVKLPRQPGQREERYMHLLFGAVDPSLLAERAGSERVPRGSSGLEARVEALEAEVAELRTALQALGAL</sequence>
<dbReference type="AlphaFoldDB" id="A0A1G6SGD4"/>
<dbReference type="HAMAP" id="MF_01584">
    <property type="entry name" value="UPF0502"/>
    <property type="match status" value="1"/>
</dbReference>
<dbReference type="OrthoDB" id="9784785at2"/>
<evidence type="ECO:0000313" key="4">
    <source>
        <dbReference type="Proteomes" id="UP000199603"/>
    </source>
</evidence>
<dbReference type="PANTHER" id="PTHR38768:SF1">
    <property type="entry name" value="UPF0502 PROTEIN YCEH"/>
    <property type="match status" value="1"/>
</dbReference>
<keyword evidence="4" id="KW-1185">Reference proteome</keyword>
<dbReference type="Proteomes" id="UP000199603">
    <property type="component" value="Unassembled WGS sequence"/>
</dbReference>
<proteinExistence type="inferred from homology"/>
<dbReference type="InterPro" id="IPR036388">
    <property type="entry name" value="WH-like_DNA-bd_sf"/>
</dbReference>
<dbReference type="Pfam" id="PF04337">
    <property type="entry name" value="DUF480"/>
    <property type="match status" value="1"/>
</dbReference>
<reference evidence="3 4" key="1">
    <citation type="submission" date="2016-10" db="EMBL/GenBank/DDBJ databases">
        <authorList>
            <person name="de Groot N.N."/>
        </authorList>
    </citation>
    <scope>NUCLEOTIDE SEQUENCE [LARGE SCALE GENOMIC DNA]</scope>
    <source>
        <strain evidence="3 4">DSM 16957</strain>
    </source>
</reference>
<evidence type="ECO:0000256" key="2">
    <source>
        <dbReference type="SAM" id="Coils"/>
    </source>
</evidence>
<protein>
    <submittedName>
        <fullName evidence="3">Uncharacterized protein</fullName>
    </submittedName>
</protein>
<name>A0A1G6SGD4_9GAMM</name>
<feature type="coiled-coil region" evidence="2">
    <location>
        <begin position="201"/>
        <end position="228"/>
    </location>
</feature>
<comment type="similarity">
    <text evidence="1">Belongs to the UPF0502 family.</text>
</comment>
<dbReference type="RefSeq" id="WP_091238389.1">
    <property type="nucleotide sequence ID" value="NZ_FNAG01000001.1"/>
</dbReference>
<evidence type="ECO:0000313" key="3">
    <source>
        <dbReference type="EMBL" id="SDD15980.1"/>
    </source>
</evidence>
<dbReference type="SUPFAM" id="SSF46785">
    <property type="entry name" value="Winged helix' DNA-binding domain"/>
    <property type="match status" value="2"/>
</dbReference>
<dbReference type="InterPro" id="IPR036390">
    <property type="entry name" value="WH_DNA-bd_sf"/>
</dbReference>
<evidence type="ECO:0000256" key="1">
    <source>
        <dbReference type="HAMAP-Rule" id="MF_01584"/>
    </source>
</evidence>